<evidence type="ECO:0000313" key="11">
    <source>
        <dbReference type="Proteomes" id="UP001346149"/>
    </source>
</evidence>
<feature type="region of interest" description="Disordered" evidence="7">
    <location>
        <begin position="773"/>
        <end position="798"/>
    </location>
</feature>
<dbReference type="SUPFAM" id="SSF46689">
    <property type="entry name" value="Homeodomain-like"/>
    <property type="match status" value="2"/>
</dbReference>
<dbReference type="AlphaFoldDB" id="A0AAN7R9X8"/>
<keyword evidence="2" id="KW-0677">Repeat</keyword>
<dbReference type="GO" id="GO:0000978">
    <property type="term" value="F:RNA polymerase II cis-regulatory region sequence-specific DNA binding"/>
    <property type="evidence" value="ECO:0007669"/>
    <property type="project" value="TreeGrafter"/>
</dbReference>
<dbReference type="GO" id="GO:0000981">
    <property type="term" value="F:DNA-binding transcription factor activity, RNA polymerase II-specific"/>
    <property type="evidence" value="ECO:0007669"/>
    <property type="project" value="TreeGrafter"/>
</dbReference>
<dbReference type="FunFam" id="1.10.10.60:FF:000324">
    <property type="entry name" value="Transcription factor MYB3R-2"/>
    <property type="match status" value="1"/>
</dbReference>
<proteinExistence type="predicted"/>
<accession>A0AAN7R9X8</accession>
<protein>
    <submittedName>
        <fullName evidence="10">Uncharacterized protein</fullName>
    </submittedName>
</protein>
<keyword evidence="3" id="KW-0805">Transcription regulation</keyword>
<evidence type="ECO:0000256" key="6">
    <source>
        <dbReference type="ARBA" id="ARBA00023242"/>
    </source>
</evidence>
<dbReference type="Proteomes" id="UP001346149">
    <property type="component" value="Unassembled WGS sequence"/>
</dbReference>
<feature type="region of interest" description="Disordered" evidence="7">
    <location>
        <begin position="18"/>
        <end position="39"/>
    </location>
</feature>
<evidence type="ECO:0000256" key="4">
    <source>
        <dbReference type="ARBA" id="ARBA00023125"/>
    </source>
</evidence>
<evidence type="ECO:0000256" key="2">
    <source>
        <dbReference type="ARBA" id="ARBA00022737"/>
    </source>
</evidence>
<dbReference type="GO" id="GO:0005634">
    <property type="term" value="C:nucleus"/>
    <property type="evidence" value="ECO:0007669"/>
    <property type="project" value="UniProtKB-SubCell"/>
</dbReference>
<feature type="compositionally biased region" description="Basic and acidic residues" evidence="7">
    <location>
        <begin position="711"/>
        <end position="725"/>
    </location>
</feature>
<evidence type="ECO:0000259" key="9">
    <source>
        <dbReference type="PROSITE" id="PS51294"/>
    </source>
</evidence>
<dbReference type="FunFam" id="1.10.10.60:FF:000010">
    <property type="entry name" value="Transcriptional activator Myb isoform A"/>
    <property type="match status" value="1"/>
</dbReference>
<name>A0AAN7R9X8_TRANT</name>
<feature type="domain" description="Myb-like" evidence="8">
    <location>
        <begin position="84"/>
        <end position="135"/>
    </location>
</feature>
<keyword evidence="5" id="KW-0804">Transcription</keyword>
<feature type="domain" description="HTH myb-type" evidence="9">
    <location>
        <begin position="140"/>
        <end position="190"/>
    </location>
</feature>
<dbReference type="SMART" id="SM00717">
    <property type="entry name" value="SANT"/>
    <property type="match status" value="3"/>
</dbReference>
<evidence type="ECO:0000259" key="8">
    <source>
        <dbReference type="PROSITE" id="PS50090"/>
    </source>
</evidence>
<feature type="region of interest" description="Disordered" evidence="7">
    <location>
        <begin position="949"/>
        <end position="982"/>
    </location>
</feature>
<sequence length="982" mass="107631">MERESSICTPSEGLITGKEKLQPVHGRTNGPTRRSTKGNWTADEDEILCKAVERFKGKNWKKIAECFEGRTDVQCLHRWQKVLNPELVKGPWSKEEDKLIIELVNKYGPKKWSTIAQHLPGRIGKQCRERWHNHLNPAINKEAWTEEEELTLIRAHQIHGNKWAKLTQFLPGRTDNAIKNHWNSSVKKKLDSYIASGLLSQFPALNTTAVYQSQLAAFSTLTQGGGNDIVPKCGTGYKEIPECNQGSTRSVSSQLASDMILLGREDLQFLEESAIGDEPNTTPASTSSQYYTVEEVTLSIPDMDPDAAHSSDLQMQFSQGIETCSDMDYRNSDNLLDISLLELGKESSVVPFHDIGGQHGMDSDASHYTIPSGVLGIDSDQKNHILMSDGECFRTLFSDLIGPDSLAFCEQPYLSNQSVDIQIPASCVSISQPYDSSRSDLVAASGGQSSMPSTILSYNAEKINSGGKENQLLSAVGREGSVNPDDGIVFVNESANTLQDNCIELGSVEMLDLPKDEPKLIPVDTFGSSSGATQSCSKEDMKEDSGFLCYEPPRFLSLDIPLFSCDLIQSSNDTQMDYSPLGIRQLMTSSMNCFSPCRLWDSPTYDSSPEALLKNAAKTFRNTPSILRKRHREILSPLSDRRGISKKLGTNIISNFSQNISELDFLSDKAIDRPTTALLSDSNVDNKENLAIPFEARENMNDGTAVSSERNQVKDNERSGSEVKMDKGIDNNYLKCNLYAEADASTKAVQLSPRVLLSFSSCQTSQKTVEALGATDGTSGNSCPPTSSPPVSRSSGSTQKITSASRICLHTSSPLEISVNNASNDSLSVFGGIPFLRNIESPSAWKSPSFFNSFLPGPRIDTDITIEDIGYFISPGERSYDALGLMKHVSEHSASAFASAEEVLGNETPKQTTINVGNLDQQNKKSDQQTRTTTKASKALMERRTLDFSECVTPGKPKEKGKSSSIAMSFSSPSSYLLKGCR</sequence>
<feature type="region of interest" description="Disordered" evidence="7">
    <location>
        <begin position="698"/>
        <end position="725"/>
    </location>
</feature>
<reference evidence="10 11" key="1">
    <citation type="journal article" date="2023" name="Hortic Res">
        <title>Pangenome of water caltrop reveals structural variations and asymmetric subgenome divergence after allopolyploidization.</title>
        <authorList>
            <person name="Zhang X."/>
            <person name="Chen Y."/>
            <person name="Wang L."/>
            <person name="Yuan Y."/>
            <person name="Fang M."/>
            <person name="Shi L."/>
            <person name="Lu R."/>
            <person name="Comes H.P."/>
            <person name="Ma Y."/>
            <person name="Chen Y."/>
            <person name="Huang G."/>
            <person name="Zhou Y."/>
            <person name="Zheng Z."/>
            <person name="Qiu Y."/>
        </authorList>
    </citation>
    <scope>NUCLEOTIDE SEQUENCE [LARGE SCALE GENOMIC DNA]</scope>
    <source>
        <strain evidence="10">F231</strain>
    </source>
</reference>
<feature type="compositionally biased region" description="Low complexity" evidence="7">
    <location>
        <begin position="963"/>
        <end position="975"/>
    </location>
</feature>
<feature type="compositionally biased region" description="Polar residues" evidence="7">
    <location>
        <begin position="701"/>
        <end position="710"/>
    </location>
</feature>
<dbReference type="FunFam" id="1.10.10.60:FF:000016">
    <property type="entry name" value="Transcriptional activator Myb isoform A"/>
    <property type="match status" value="1"/>
</dbReference>
<feature type="compositionally biased region" description="Polar residues" evidence="7">
    <location>
        <begin position="29"/>
        <end position="39"/>
    </location>
</feature>
<dbReference type="PANTHER" id="PTHR45614">
    <property type="entry name" value="MYB PROTEIN-RELATED"/>
    <property type="match status" value="1"/>
</dbReference>
<dbReference type="InterPro" id="IPR050560">
    <property type="entry name" value="MYB_TF"/>
</dbReference>
<dbReference type="CDD" id="cd00167">
    <property type="entry name" value="SANT"/>
    <property type="match status" value="3"/>
</dbReference>
<comment type="caution">
    <text evidence="10">The sequence shown here is derived from an EMBL/GenBank/DDBJ whole genome shotgun (WGS) entry which is preliminary data.</text>
</comment>
<keyword evidence="11" id="KW-1185">Reference proteome</keyword>
<dbReference type="InterPro" id="IPR017930">
    <property type="entry name" value="Myb_dom"/>
</dbReference>
<dbReference type="Pfam" id="PF00249">
    <property type="entry name" value="Myb_DNA-binding"/>
    <property type="match status" value="3"/>
</dbReference>
<keyword evidence="6" id="KW-0539">Nucleus</keyword>
<feature type="domain" description="HTH myb-type" evidence="9">
    <location>
        <begin position="84"/>
        <end position="139"/>
    </location>
</feature>
<feature type="compositionally biased region" description="Low complexity" evidence="7">
    <location>
        <begin position="782"/>
        <end position="797"/>
    </location>
</feature>
<comment type="subcellular location">
    <subcellularLocation>
        <location evidence="1">Nucleus</location>
    </subcellularLocation>
</comment>
<evidence type="ECO:0000256" key="3">
    <source>
        <dbReference type="ARBA" id="ARBA00023015"/>
    </source>
</evidence>
<dbReference type="PANTHER" id="PTHR45614:SF266">
    <property type="entry name" value="TRANSCRIPTION FACTOR MYB3R-4"/>
    <property type="match status" value="1"/>
</dbReference>
<evidence type="ECO:0000256" key="7">
    <source>
        <dbReference type="SAM" id="MobiDB-lite"/>
    </source>
</evidence>
<dbReference type="Gene3D" id="1.10.10.60">
    <property type="entry name" value="Homeodomain-like"/>
    <property type="match status" value="3"/>
</dbReference>
<dbReference type="PROSITE" id="PS50090">
    <property type="entry name" value="MYB_LIKE"/>
    <property type="match status" value="3"/>
</dbReference>
<feature type="domain" description="Myb-like" evidence="8">
    <location>
        <begin position="136"/>
        <end position="186"/>
    </location>
</feature>
<evidence type="ECO:0000256" key="1">
    <source>
        <dbReference type="ARBA" id="ARBA00004123"/>
    </source>
</evidence>
<dbReference type="InterPro" id="IPR001005">
    <property type="entry name" value="SANT/Myb"/>
</dbReference>
<dbReference type="PROSITE" id="PS51294">
    <property type="entry name" value="HTH_MYB"/>
    <property type="match status" value="3"/>
</dbReference>
<evidence type="ECO:0000313" key="10">
    <source>
        <dbReference type="EMBL" id="KAK4792736.1"/>
    </source>
</evidence>
<feature type="domain" description="HTH myb-type" evidence="9">
    <location>
        <begin position="32"/>
        <end position="83"/>
    </location>
</feature>
<feature type="domain" description="Myb-like" evidence="8">
    <location>
        <begin position="32"/>
        <end position="83"/>
    </location>
</feature>
<evidence type="ECO:0000256" key="5">
    <source>
        <dbReference type="ARBA" id="ARBA00023163"/>
    </source>
</evidence>
<dbReference type="EMBL" id="JAXQNO010000008">
    <property type="protein sequence ID" value="KAK4792736.1"/>
    <property type="molecule type" value="Genomic_DNA"/>
</dbReference>
<gene>
    <name evidence="10" type="ORF">SAY86_023171</name>
</gene>
<dbReference type="InterPro" id="IPR009057">
    <property type="entry name" value="Homeodomain-like_sf"/>
</dbReference>
<organism evidence="10 11">
    <name type="scientific">Trapa natans</name>
    <name type="common">Water chestnut</name>
    <dbReference type="NCBI Taxonomy" id="22666"/>
    <lineage>
        <taxon>Eukaryota</taxon>
        <taxon>Viridiplantae</taxon>
        <taxon>Streptophyta</taxon>
        <taxon>Embryophyta</taxon>
        <taxon>Tracheophyta</taxon>
        <taxon>Spermatophyta</taxon>
        <taxon>Magnoliopsida</taxon>
        <taxon>eudicotyledons</taxon>
        <taxon>Gunneridae</taxon>
        <taxon>Pentapetalae</taxon>
        <taxon>rosids</taxon>
        <taxon>malvids</taxon>
        <taxon>Myrtales</taxon>
        <taxon>Lythraceae</taxon>
        <taxon>Trapa</taxon>
    </lineage>
</organism>
<keyword evidence="4" id="KW-0238">DNA-binding</keyword>